<evidence type="ECO:0000313" key="9">
    <source>
        <dbReference type="EMBL" id="GAA3508416.1"/>
    </source>
</evidence>
<feature type="transmembrane region" description="Helical" evidence="6">
    <location>
        <begin position="794"/>
        <end position="812"/>
    </location>
</feature>
<dbReference type="Pfam" id="PF05140">
    <property type="entry name" value="ResB"/>
    <property type="match status" value="1"/>
</dbReference>
<evidence type="ECO:0000256" key="4">
    <source>
        <dbReference type="ARBA" id="ARBA00022989"/>
    </source>
</evidence>
<feature type="transmembrane region" description="Helical" evidence="6">
    <location>
        <begin position="832"/>
        <end position="849"/>
    </location>
</feature>
<keyword evidence="3" id="KW-0201">Cytochrome c-type biogenesis</keyword>
<evidence type="ECO:0000256" key="1">
    <source>
        <dbReference type="ARBA" id="ARBA00004141"/>
    </source>
</evidence>
<feature type="transmembrane region" description="Helical" evidence="6">
    <location>
        <begin position="12"/>
        <end position="32"/>
    </location>
</feature>
<feature type="transmembrane region" description="Helical" evidence="6">
    <location>
        <begin position="856"/>
        <end position="873"/>
    </location>
</feature>
<keyword evidence="5 6" id="KW-0472">Membrane</keyword>
<dbReference type="InterPro" id="IPR007816">
    <property type="entry name" value="ResB-like_domain"/>
</dbReference>
<feature type="transmembrane region" description="Helical" evidence="6">
    <location>
        <begin position="941"/>
        <end position="960"/>
    </location>
</feature>
<keyword evidence="2 6" id="KW-0812">Transmembrane</keyword>
<organism evidence="9 10">
    <name type="scientific">Aquimarina addita</name>
    <dbReference type="NCBI Taxonomy" id="870485"/>
    <lineage>
        <taxon>Bacteria</taxon>
        <taxon>Pseudomonadati</taxon>
        <taxon>Bacteroidota</taxon>
        <taxon>Flavobacteriia</taxon>
        <taxon>Flavobacteriales</taxon>
        <taxon>Flavobacteriaceae</taxon>
        <taxon>Aquimarina</taxon>
    </lineage>
</organism>
<evidence type="ECO:0000259" key="8">
    <source>
        <dbReference type="Pfam" id="PF05140"/>
    </source>
</evidence>
<evidence type="ECO:0000256" key="5">
    <source>
        <dbReference type="ARBA" id="ARBA00023136"/>
    </source>
</evidence>
<name>A0ABP6UK22_9FLAO</name>
<dbReference type="Proteomes" id="UP001500459">
    <property type="component" value="Unassembled WGS sequence"/>
</dbReference>
<feature type="transmembrane region" description="Helical" evidence="6">
    <location>
        <begin position="893"/>
        <end position="920"/>
    </location>
</feature>
<dbReference type="PANTHER" id="PTHR30071">
    <property type="entry name" value="HEME EXPORTER PROTEIN C"/>
    <property type="match status" value="1"/>
</dbReference>
<dbReference type="Pfam" id="PF01578">
    <property type="entry name" value="Cytochrom_C_asm"/>
    <property type="match status" value="1"/>
</dbReference>
<feature type="transmembrane region" description="Helical" evidence="6">
    <location>
        <begin position="427"/>
        <end position="449"/>
    </location>
</feature>
<feature type="transmembrane region" description="Helical" evidence="6">
    <location>
        <begin position="1005"/>
        <end position="1027"/>
    </location>
</feature>
<feature type="transmembrane region" description="Helical" evidence="6">
    <location>
        <begin position="753"/>
        <end position="773"/>
    </location>
</feature>
<dbReference type="RefSeq" id="WP_344926908.1">
    <property type="nucleotide sequence ID" value="NZ_BAABCW010000006.1"/>
</dbReference>
<dbReference type="PANTHER" id="PTHR30071:SF1">
    <property type="entry name" value="CYTOCHROME B_B6 PROTEIN-RELATED"/>
    <property type="match status" value="1"/>
</dbReference>
<evidence type="ECO:0000313" key="10">
    <source>
        <dbReference type="Proteomes" id="UP001500459"/>
    </source>
</evidence>
<proteinExistence type="predicted"/>
<accession>A0ABP6UK22</accession>
<protein>
    <submittedName>
        <fullName evidence="9">Cytochrome c biogenesis protein CcsA</fullName>
    </submittedName>
</protein>
<evidence type="ECO:0000256" key="6">
    <source>
        <dbReference type="SAM" id="Phobius"/>
    </source>
</evidence>
<reference evidence="10" key="1">
    <citation type="journal article" date="2019" name="Int. J. Syst. Evol. Microbiol.">
        <title>The Global Catalogue of Microorganisms (GCM) 10K type strain sequencing project: providing services to taxonomists for standard genome sequencing and annotation.</title>
        <authorList>
            <consortium name="The Broad Institute Genomics Platform"/>
            <consortium name="The Broad Institute Genome Sequencing Center for Infectious Disease"/>
            <person name="Wu L."/>
            <person name="Ma J."/>
        </authorList>
    </citation>
    <scope>NUCLEOTIDE SEQUENCE [LARGE SCALE GENOMIC DNA]</scope>
    <source>
        <strain evidence="10">JCM 17106</strain>
    </source>
</reference>
<feature type="transmembrane region" description="Helical" evidence="6">
    <location>
        <begin position="470"/>
        <end position="486"/>
    </location>
</feature>
<feature type="transmembrane region" description="Helical" evidence="6">
    <location>
        <begin position="79"/>
        <end position="99"/>
    </location>
</feature>
<evidence type="ECO:0000256" key="2">
    <source>
        <dbReference type="ARBA" id="ARBA00022692"/>
    </source>
</evidence>
<dbReference type="EMBL" id="BAABCW010000006">
    <property type="protein sequence ID" value="GAA3508416.1"/>
    <property type="molecule type" value="Genomic_DNA"/>
</dbReference>
<feature type="transmembrane region" description="Helical" evidence="6">
    <location>
        <begin position="1047"/>
        <end position="1065"/>
    </location>
</feature>
<dbReference type="InterPro" id="IPR002541">
    <property type="entry name" value="Cyt_c_assembly"/>
</dbReference>
<comment type="caution">
    <text evidence="9">The sequence shown here is derived from an EMBL/GenBank/DDBJ whole genome shotgun (WGS) entry which is preliminary data.</text>
</comment>
<evidence type="ECO:0000256" key="3">
    <source>
        <dbReference type="ARBA" id="ARBA00022748"/>
    </source>
</evidence>
<feature type="transmembrane region" description="Helical" evidence="6">
    <location>
        <begin position="980"/>
        <end position="998"/>
    </location>
</feature>
<feature type="transmembrane region" description="Helical" evidence="6">
    <location>
        <begin position="44"/>
        <end position="67"/>
    </location>
</feature>
<dbReference type="InterPro" id="IPR045062">
    <property type="entry name" value="Cyt_c_biogenesis_CcsA/CcmC"/>
</dbReference>
<keyword evidence="4 6" id="KW-1133">Transmembrane helix</keyword>
<feature type="domain" description="Cytochrome c assembly protein" evidence="7">
    <location>
        <begin position="829"/>
        <end position="1033"/>
    </location>
</feature>
<sequence>MQKKLVNILFSTRLTAILFIVFAISMGIGTFLEDDYGTTAARIWIYNTWWFEAIMAVFMINFCGNIVRYQLYKKEKWATLLLHLSFILILLGAFVTRYISYEGVMPIREGETTATFLSEKTYLTAFLDGEIDGKPLRRVVSEALELAEATANDFTIETDYNNNPVTIQYKNYIQGAEMGLVETMDGKNYLKIVEAGDGNRHEHYLEDGEVSNIHNILIAFNKPTKGAINITYDEDEYFIESPFDGTFMRMADQKKGIVVKDSVQPLMLRSLYQTAGMQFVIPDPVMRGIYDVTPVAVKEKGQQDALIIGVTVNGESKEVKLLGGKGYANDMQKISLGGLDMYFNYGSKRLELPFSLKLNDFIAEKQPGTEKVYKSYMSKVELIEDTKSPEPFDIYMNHVLDHKGYRFFQASFDPDEKGTVLSVSHDYWGTMITYVGYILLYLGLMLILFTKGSRFKDLDKQLAKVKIKKKALSVFIGICISTFSFAQQQPQQSGHVNHISTLPSKARIDSVIKANAVSKEHAAKFGSIVIQDDRGRMKPVNTFSSELLRKLSKKDTYEGLTADQVFVSMVENPFIWYSVPLIEIKKENDSIRRILGVAKSELRVSLIDLVEPDGTYKLDPYLEKASSTNTPSSFEKDFLKTHEKFYLLNQALGGGILRIFPVPDDENNKWVSVPQLNEHKFTGMDSVYTRQIIPIYRQALQEARANNDYSKPDQYIESIRSFQQKFGGEVLPTDEKIKAEIALNKYDIFKTLYRYYLLVSLFLMFFIVFKIFIDAKGLRLSFFNLIVFTIPEKVFRFIINGTIGIVVILFMLHTAGLITRWYVSGHAPWSDAYETMIYVSWIVLALGLVFGRKSNLTLAATAFVTSIILFYAHQNWTDPAIALLQPVLDSYWVLIHVSIIVASYGPLFIGAILGVLSLILMILTTKSNKKKMALNIKEITIINEMALTIGLVMLTIGNFLGGMWANESWGRYWGWDPKETWALISIMVYAFVIHMRLVPGLRSRWFFNLMSVLAVGSIMMTYMGVNFYLKGLHSYASGDQVVTPSSVYYSVIIWAVLGVLSYWRYRIHYKK</sequence>
<evidence type="ECO:0000259" key="7">
    <source>
        <dbReference type="Pfam" id="PF01578"/>
    </source>
</evidence>
<keyword evidence="10" id="KW-1185">Reference proteome</keyword>
<gene>
    <name evidence="9" type="primary">ccsA</name>
    <name evidence="9" type="ORF">GCM10022393_19510</name>
</gene>
<comment type="subcellular location">
    <subcellularLocation>
        <location evidence="1">Membrane</location>
        <topology evidence="1">Multi-pass membrane protein</topology>
    </subcellularLocation>
</comment>
<feature type="domain" description="ResB-like" evidence="8">
    <location>
        <begin position="343"/>
        <end position="416"/>
    </location>
</feature>